<keyword evidence="1" id="KW-0472">Membrane</keyword>
<gene>
    <name evidence="2" type="ORF">NQ314_006389</name>
</gene>
<reference evidence="2" key="1">
    <citation type="journal article" date="2023" name="Insect Mol. Biol.">
        <title>Genome sequencing provides insights into the evolution of gene families encoding plant cell wall-degrading enzymes in longhorned beetles.</title>
        <authorList>
            <person name="Shin N.R."/>
            <person name="Okamura Y."/>
            <person name="Kirsch R."/>
            <person name="Pauchet Y."/>
        </authorList>
    </citation>
    <scope>NUCLEOTIDE SEQUENCE</scope>
    <source>
        <strain evidence="2">RBIC_L_NR</strain>
    </source>
</reference>
<dbReference type="Proteomes" id="UP001162156">
    <property type="component" value="Unassembled WGS sequence"/>
</dbReference>
<keyword evidence="1" id="KW-1133">Transmembrane helix</keyword>
<evidence type="ECO:0000313" key="2">
    <source>
        <dbReference type="EMBL" id="KAJ8958550.1"/>
    </source>
</evidence>
<evidence type="ECO:0000313" key="3">
    <source>
        <dbReference type="Proteomes" id="UP001162156"/>
    </source>
</evidence>
<dbReference type="EMBL" id="JANEYF010001724">
    <property type="protein sequence ID" value="KAJ8958550.1"/>
    <property type="molecule type" value="Genomic_DNA"/>
</dbReference>
<organism evidence="2 3">
    <name type="scientific">Rhamnusium bicolor</name>
    <dbReference type="NCBI Taxonomy" id="1586634"/>
    <lineage>
        <taxon>Eukaryota</taxon>
        <taxon>Metazoa</taxon>
        <taxon>Ecdysozoa</taxon>
        <taxon>Arthropoda</taxon>
        <taxon>Hexapoda</taxon>
        <taxon>Insecta</taxon>
        <taxon>Pterygota</taxon>
        <taxon>Neoptera</taxon>
        <taxon>Endopterygota</taxon>
        <taxon>Coleoptera</taxon>
        <taxon>Polyphaga</taxon>
        <taxon>Cucujiformia</taxon>
        <taxon>Chrysomeloidea</taxon>
        <taxon>Cerambycidae</taxon>
        <taxon>Lepturinae</taxon>
        <taxon>Rhagiini</taxon>
        <taxon>Rhamnusium</taxon>
    </lineage>
</organism>
<accession>A0AAV8Z3M6</accession>
<keyword evidence="1" id="KW-0812">Transmembrane</keyword>
<protein>
    <submittedName>
        <fullName evidence="2">Uncharacterized protein</fullName>
    </submittedName>
</protein>
<evidence type="ECO:0000256" key="1">
    <source>
        <dbReference type="SAM" id="Phobius"/>
    </source>
</evidence>
<sequence>MNLDISLIEAATELNNYYISRKYFKKYGSRKNVKLQLAFGNIAFLKSKMMTTSQDEIKAYFQALEIFGKSAIQTSIINHGGNFIKSSICFLLILSSVLLVFSKFRKKFLMYD</sequence>
<name>A0AAV8Z3M6_9CUCU</name>
<dbReference type="AlphaFoldDB" id="A0AAV8Z3M6"/>
<comment type="caution">
    <text evidence="2">The sequence shown here is derived from an EMBL/GenBank/DDBJ whole genome shotgun (WGS) entry which is preliminary data.</text>
</comment>
<proteinExistence type="predicted"/>
<feature type="transmembrane region" description="Helical" evidence="1">
    <location>
        <begin position="83"/>
        <end position="101"/>
    </location>
</feature>
<keyword evidence="3" id="KW-1185">Reference proteome</keyword>